<sequence length="158" mass="17631">MKSHSTICIAVLFLFSCGPTKQKEELINTKASIPETFDISGKNLKVITTMLNRYDSTTSLLYGNEIAYQSAMQHLKKPSLGEKFTLITWKQQSDKHWFGANIPGDLLAVEILEVGNNQQKTELHYRKLLGKSLTPVTDTLGASDRVNFIISQEASLTP</sequence>
<reference evidence="1" key="1">
    <citation type="submission" date="2023-05" db="EMBL/GenBank/DDBJ databases">
        <authorList>
            <person name="Zhang X."/>
        </authorList>
    </citation>
    <scope>NUCLEOTIDE SEQUENCE</scope>
    <source>
        <strain evidence="1">YF14B1</strain>
    </source>
</reference>
<dbReference type="Proteomes" id="UP001241110">
    <property type="component" value="Unassembled WGS sequence"/>
</dbReference>
<evidence type="ECO:0000313" key="2">
    <source>
        <dbReference type="Proteomes" id="UP001241110"/>
    </source>
</evidence>
<proteinExistence type="predicted"/>
<dbReference type="RefSeq" id="WP_313987104.1">
    <property type="nucleotide sequence ID" value="NZ_JASJOS010000018.1"/>
</dbReference>
<comment type="caution">
    <text evidence="1">The sequence shown here is derived from an EMBL/GenBank/DDBJ whole genome shotgun (WGS) entry which is preliminary data.</text>
</comment>
<dbReference type="AlphaFoldDB" id="A0AAE3QXN4"/>
<gene>
    <name evidence="1" type="ORF">QNI16_31495</name>
</gene>
<accession>A0AAE3QXN4</accession>
<dbReference type="EMBL" id="JASJOS010000018">
    <property type="protein sequence ID" value="MDJ1485065.1"/>
    <property type="molecule type" value="Genomic_DNA"/>
</dbReference>
<protein>
    <submittedName>
        <fullName evidence="1">Uncharacterized protein</fullName>
    </submittedName>
</protein>
<dbReference type="PROSITE" id="PS51257">
    <property type="entry name" value="PROKAR_LIPOPROTEIN"/>
    <property type="match status" value="1"/>
</dbReference>
<name>A0AAE3QXN4_9BACT</name>
<evidence type="ECO:0000313" key="1">
    <source>
        <dbReference type="EMBL" id="MDJ1485065.1"/>
    </source>
</evidence>
<organism evidence="1 2">
    <name type="scientific">Xanthocytophaga flava</name>
    <dbReference type="NCBI Taxonomy" id="3048013"/>
    <lineage>
        <taxon>Bacteria</taxon>
        <taxon>Pseudomonadati</taxon>
        <taxon>Bacteroidota</taxon>
        <taxon>Cytophagia</taxon>
        <taxon>Cytophagales</taxon>
        <taxon>Rhodocytophagaceae</taxon>
        <taxon>Xanthocytophaga</taxon>
    </lineage>
</organism>